<dbReference type="RefSeq" id="WP_150664640.1">
    <property type="nucleotide sequence ID" value="NZ_CABPSA010000004.1"/>
</dbReference>
<proteinExistence type="predicted"/>
<reference evidence="1 2" key="1">
    <citation type="submission" date="2019-08" db="EMBL/GenBank/DDBJ databases">
        <authorList>
            <person name="Peeters C."/>
        </authorList>
    </citation>
    <scope>NUCLEOTIDE SEQUENCE [LARGE SCALE GENOMIC DNA]</scope>
    <source>
        <strain evidence="1 2">LMG 31010</strain>
    </source>
</reference>
<dbReference type="AlphaFoldDB" id="A0A5E4VE38"/>
<accession>A0A5E4VE38</accession>
<gene>
    <name evidence="1" type="ORF">PCO31010_02626</name>
</gene>
<dbReference type="Proteomes" id="UP000343335">
    <property type="component" value="Unassembled WGS sequence"/>
</dbReference>
<sequence length="472" mass="51830">MIALPLAGGSSKARSYIASNVRCLNLYGEKNPQGSEFPETFYPTPGLRKLATAPEAGYYGLYVSSADELFAAIGKSIYQIGTDFSFTKIGEIGVPAGPVSMQDNTLQIVIVDGSPNGWTVEMNTKVLNKITDPAFYGSPRASVVDDFFIFNQPDTRQFYVSPALSMDLDPLDIAAKNGAPDKLVVAVVANRLIWLLGERSTEIWNNTGAGDFTFSRYPGVFIQHGCAAAASPAVADSAIFWLGQDEQGGGLVFRGSQLSAQLISTPALTEELRSYPRLDDAIGYIHQVDSHLFYVLTFPTADRTWTYDVLSSEWHERSWMSDDGVQHRHRGSCFANWRGKQIVGDWETGDLYELTPDAYDDAGEEVLRLRSWAIAGGTGEPMSYDKFRAVMEVGEAASYADDPKARLRWSDTRGRTWSNPISMSVGHRGQFTRNVERHRLGTDLGNGRVFELAWSANCKTALAGAYVDVGTD</sequence>
<dbReference type="OrthoDB" id="7842371at2"/>
<dbReference type="EMBL" id="CABPSA010000004">
    <property type="protein sequence ID" value="VVE10567.1"/>
    <property type="molecule type" value="Genomic_DNA"/>
</dbReference>
<evidence type="ECO:0000313" key="2">
    <source>
        <dbReference type="Proteomes" id="UP000343335"/>
    </source>
</evidence>
<evidence type="ECO:0000313" key="1">
    <source>
        <dbReference type="EMBL" id="VVE10567.1"/>
    </source>
</evidence>
<protein>
    <submittedName>
        <fullName evidence="1">Uncharacterized protein</fullName>
    </submittedName>
</protein>
<name>A0A5E4VE38_9BURK</name>
<organism evidence="1 2">
    <name type="scientific">Pandoraea commovens</name>
    <dbReference type="NCBI Taxonomy" id="2508289"/>
    <lineage>
        <taxon>Bacteria</taxon>
        <taxon>Pseudomonadati</taxon>
        <taxon>Pseudomonadota</taxon>
        <taxon>Betaproteobacteria</taxon>
        <taxon>Burkholderiales</taxon>
        <taxon>Burkholderiaceae</taxon>
        <taxon>Pandoraea</taxon>
    </lineage>
</organism>